<feature type="compositionally biased region" description="Basic residues" evidence="1">
    <location>
        <begin position="9"/>
        <end position="28"/>
    </location>
</feature>
<organism evidence="2 3">
    <name type="scientific">Iris pallida</name>
    <name type="common">Sweet iris</name>
    <dbReference type="NCBI Taxonomy" id="29817"/>
    <lineage>
        <taxon>Eukaryota</taxon>
        <taxon>Viridiplantae</taxon>
        <taxon>Streptophyta</taxon>
        <taxon>Embryophyta</taxon>
        <taxon>Tracheophyta</taxon>
        <taxon>Spermatophyta</taxon>
        <taxon>Magnoliopsida</taxon>
        <taxon>Liliopsida</taxon>
        <taxon>Asparagales</taxon>
        <taxon>Iridaceae</taxon>
        <taxon>Iridoideae</taxon>
        <taxon>Irideae</taxon>
        <taxon>Iris</taxon>
    </lineage>
</organism>
<dbReference type="Proteomes" id="UP001140949">
    <property type="component" value="Unassembled WGS sequence"/>
</dbReference>
<name>A0AAX6GIQ6_IRIPA</name>
<evidence type="ECO:0000313" key="3">
    <source>
        <dbReference type="Proteomes" id="UP001140949"/>
    </source>
</evidence>
<evidence type="ECO:0000256" key="1">
    <source>
        <dbReference type="SAM" id="MobiDB-lite"/>
    </source>
</evidence>
<keyword evidence="3" id="KW-1185">Reference proteome</keyword>
<dbReference type="AlphaFoldDB" id="A0AAX6GIQ6"/>
<dbReference type="EMBL" id="JANAVB010019385">
    <property type="protein sequence ID" value="KAJ6828412.1"/>
    <property type="molecule type" value="Genomic_DNA"/>
</dbReference>
<comment type="caution">
    <text evidence="2">The sequence shown here is derived from an EMBL/GenBank/DDBJ whole genome shotgun (WGS) entry which is preliminary data.</text>
</comment>
<protein>
    <submittedName>
        <fullName evidence="2">Hornerin-like</fullName>
    </submittedName>
</protein>
<feature type="region of interest" description="Disordered" evidence="1">
    <location>
        <begin position="1"/>
        <end position="40"/>
    </location>
</feature>
<accession>A0AAX6GIQ6</accession>
<proteinExistence type="predicted"/>
<sequence length="48" mass="5066">MDGAQAPTHTRHRGDRHAPMSRRARRPPQNRGASPGGAAVGAILVVVQ</sequence>
<evidence type="ECO:0000313" key="2">
    <source>
        <dbReference type="EMBL" id="KAJ6828412.1"/>
    </source>
</evidence>
<reference evidence="2" key="2">
    <citation type="submission" date="2023-04" db="EMBL/GenBank/DDBJ databases">
        <authorList>
            <person name="Bruccoleri R.E."/>
            <person name="Oakeley E.J."/>
            <person name="Faust A.-M."/>
            <person name="Dessus-Babus S."/>
            <person name="Altorfer M."/>
            <person name="Burckhardt D."/>
            <person name="Oertli M."/>
            <person name="Naumann U."/>
            <person name="Petersen F."/>
            <person name="Wong J."/>
        </authorList>
    </citation>
    <scope>NUCLEOTIDE SEQUENCE</scope>
    <source>
        <strain evidence="2">GSM-AAB239-AS_SAM_17_03QT</strain>
        <tissue evidence="2">Leaf</tissue>
    </source>
</reference>
<reference evidence="2" key="1">
    <citation type="journal article" date="2023" name="GigaByte">
        <title>Genome assembly of the bearded iris, Iris pallida Lam.</title>
        <authorList>
            <person name="Bruccoleri R.E."/>
            <person name="Oakeley E.J."/>
            <person name="Faust A.M.E."/>
            <person name="Altorfer M."/>
            <person name="Dessus-Babus S."/>
            <person name="Burckhardt D."/>
            <person name="Oertli M."/>
            <person name="Naumann U."/>
            <person name="Petersen F."/>
            <person name="Wong J."/>
        </authorList>
    </citation>
    <scope>NUCLEOTIDE SEQUENCE</scope>
    <source>
        <strain evidence="2">GSM-AAB239-AS_SAM_17_03QT</strain>
    </source>
</reference>
<gene>
    <name evidence="2" type="ORF">M6B38_363485</name>
</gene>